<dbReference type="PROSITE" id="PS50240">
    <property type="entry name" value="TRYPSIN_DOM"/>
    <property type="match status" value="1"/>
</dbReference>
<dbReference type="PANTHER" id="PTHR24276:SF91">
    <property type="entry name" value="AT26814P-RELATED"/>
    <property type="match status" value="1"/>
</dbReference>
<protein>
    <recommendedName>
        <fullName evidence="7">Peptidase S1 domain-containing protein</fullName>
    </recommendedName>
</protein>
<dbReference type="FunFam" id="2.40.10.10:FF:000002">
    <property type="entry name" value="Transmembrane protease serine"/>
    <property type="match status" value="1"/>
</dbReference>
<sequence length="236" mass="24770">MLSPEAASRIVGGTRIPITTAPYQLSLRRWGRHLCGAALLSPTIAVSAAHCFSAPGAYSIKAGITNLHEPGTVVHVNLSLVHPKFMKSPADYDLAVLFLASPLPLSDKIKPVALPKEGPEGQVRGGMVGRVSGWGKASASSKNVRSEELRAVDLPVVPQLKCNVTYLGRVTERMFCAGLALGGKDSCTGDSGGPFVVEGVLYGVVSGGRECGRAGYPGIYTNVQVLRGYIRENAGL</sequence>
<dbReference type="GO" id="GO:0004252">
    <property type="term" value="F:serine-type endopeptidase activity"/>
    <property type="evidence" value="ECO:0007669"/>
    <property type="project" value="InterPro"/>
</dbReference>
<dbReference type="InterPro" id="IPR001314">
    <property type="entry name" value="Peptidase_S1A"/>
</dbReference>
<evidence type="ECO:0000256" key="4">
    <source>
        <dbReference type="ARBA" id="ARBA00023157"/>
    </source>
</evidence>
<name>A0AA38MCI2_9CUCU</name>
<evidence type="ECO:0000313" key="8">
    <source>
        <dbReference type="EMBL" id="KAJ3651142.1"/>
    </source>
</evidence>
<dbReference type="SMART" id="SM00020">
    <property type="entry name" value="Tryp_SPc"/>
    <property type="match status" value="1"/>
</dbReference>
<keyword evidence="2 6" id="KW-0378">Hydrolase</keyword>
<dbReference type="SUPFAM" id="SSF50494">
    <property type="entry name" value="Trypsin-like serine proteases"/>
    <property type="match status" value="1"/>
</dbReference>
<keyword evidence="3 6" id="KW-0720">Serine protease</keyword>
<comment type="caution">
    <text evidence="8">The sequence shown here is derived from an EMBL/GenBank/DDBJ whole genome shotgun (WGS) entry which is preliminary data.</text>
</comment>
<organism evidence="8 9">
    <name type="scientific">Zophobas morio</name>
    <dbReference type="NCBI Taxonomy" id="2755281"/>
    <lineage>
        <taxon>Eukaryota</taxon>
        <taxon>Metazoa</taxon>
        <taxon>Ecdysozoa</taxon>
        <taxon>Arthropoda</taxon>
        <taxon>Hexapoda</taxon>
        <taxon>Insecta</taxon>
        <taxon>Pterygota</taxon>
        <taxon>Neoptera</taxon>
        <taxon>Endopterygota</taxon>
        <taxon>Coleoptera</taxon>
        <taxon>Polyphaga</taxon>
        <taxon>Cucujiformia</taxon>
        <taxon>Tenebrionidae</taxon>
        <taxon>Zophobas</taxon>
    </lineage>
</organism>
<reference evidence="8" key="1">
    <citation type="journal article" date="2023" name="G3 (Bethesda)">
        <title>Whole genome assemblies of Zophobas morio and Tenebrio molitor.</title>
        <authorList>
            <person name="Kaur S."/>
            <person name="Stinson S.A."/>
            <person name="diCenzo G.C."/>
        </authorList>
    </citation>
    <scope>NUCLEOTIDE SEQUENCE</scope>
    <source>
        <strain evidence="8">QUZm001</strain>
    </source>
</reference>
<dbReference type="GO" id="GO:0006508">
    <property type="term" value="P:proteolysis"/>
    <property type="evidence" value="ECO:0007669"/>
    <property type="project" value="UniProtKB-KW"/>
</dbReference>
<dbReference type="Proteomes" id="UP001168821">
    <property type="component" value="Unassembled WGS sequence"/>
</dbReference>
<proteinExistence type="inferred from homology"/>
<evidence type="ECO:0000256" key="2">
    <source>
        <dbReference type="ARBA" id="ARBA00022801"/>
    </source>
</evidence>
<dbReference type="PROSITE" id="PS00135">
    <property type="entry name" value="TRYPSIN_SER"/>
    <property type="match status" value="1"/>
</dbReference>
<comment type="similarity">
    <text evidence="5">Belongs to the peptidase S1 family. CLIP subfamily.</text>
</comment>
<evidence type="ECO:0000256" key="3">
    <source>
        <dbReference type="ARBA" id="ARBA00022825"/>
    </source>
</evidence>
<dbReference type="InterPro" id="IPR050430">
    <property type="entry name" value="Peptidase_S1"/>
</dbReference>
<dbReference type="PROSITE" id="PS00134">
    <property type="entry name" value="TRYPSIN_HIS"/>
    <property type="match status" value="1"/>
</dbReference>
<dbReference type="CDD" id="cd00190">
    <property type="entry name" value="Tryp_SPc"/>
    <property type="match status" value="1"/>
</dbReference>
<dbReference type="EMBL" id="JALNTZ010000005">
    <property type="protein sequence ID" value="KAJ3651142.1"/>
    <property type="molecule type" value="Genomic_DNA"/>
</dbReference>
<dbReference type="InterPro" id="IPR043504">
    <property type="entry name" value="Peptidase_S1_PA_chymotrypsin"/>
</dbReference>
<accession>A0AA38MCI2</accession>
<feature type="domain" description="Peptidase S1" evidence="7">
    <location>
        <begin position="10"/>
        <end position="235"/>
    </location>
</feature>
<evidence type="ECO:0000259" key="7">
    <source>
        <dbReference type="PROSITE" id="PS50240"/>
    </source>
</evidence>
<dbReference type="InterPro" id="IPR018114">
    <property type="entry name" value="TRYPSIN_HIS"/>
</dbReference>
<evidence type="ECO:0000256" key="5">
    <source>
        <dbReference type="ARBA" id="ARBA00024195"/>
    </source>
</evidence>
<evidence type="ECO:0000256" key="6">
    <source>
        <dbReference type="RuleBase" id="RU363034"/>
    </source>
</evidence>
<keyword evidence="9" id="KW-1185">Reference proteome</keyword>
<dbReference type="AlphaFoldDB" id="A0AA38MCI2"/>
<dbReference type="InterPro" id="IPR009003">
    <property type="entry name" value="Peptidase_S1_PA"/>
</dbReference>
<evidence type="ECO:0000256" key="1">
    <source>
        <dbReference type="ARBA" id="ARBA00022670"/>
    </source>
</evidence>
<evidence type="ECO:0000313" key="9">
    <source>
        <dbReference type="Proteomes" id="UP001168821"/>
    </source>
</evidence>
<dbReference type="PRINTS" id="PR00722">
    <property type="entry name" value="CHYMOTRYPSIN"/>
</dbReference>
<dbReference type="Pfam" id="PF00089">
    <property type="entry name" value="Trypsin"/>
    <property type="match status" value="1"/>
</dbReference>
<dbReference type="Gene3D" id="2.40.10.10">
    <property type="entry name" value="Trypsin-like serine proteases"/>
    <property type="match status" value="1"/>
</dbReference>
<gene>
    <name evidence="8" type="ORF">Zmor_017198</name>
</gene>
<dbReference type="PANTHER" id="PTHR24276">
    <property type="entry name" value="POLYSERASE-RELATED"/>
    <property type="match status" value="1"/>
</dbReference>
<keyword evidence="1 6" id="KW-0645">Protease</keyword>
<dbReference type="InterPro" id="IPR001254">
    <property type="entry name" value="Trypsin_dom"/>
</dbReference>
<dbReference type="InterPro" id="IPR033116">
    <property type="entry name" value="TRYPSIN_SER"/>
</dbReference>
<keyword evidence="4" id="KW-1015">Disulfide bond</keyword>